<dbReference type="PROSITE" id="PS50950">
    <property type="entry name" value="ZF_THAP"/>
    <property type="match status" value="1"/>
</dbReference>
<evidence type="ECO:0000259" key="7">
    <source>
        <dbReference type="PROSITE" id="PS50950"/>
    </source>
</evidence>
<keyword evidence="1" id="KW-0479">Metal-binding</keyword>
<accession>A0A8S4SIJ1</accession>
<feature type="region of interest" description="Disordered" evidence="6">
    <location>
        <begin position="1"/>
        <end position="27"/>
    </location>
</feature>
<dbReference type="AlphaFoldDB" id="A0A8S4SIJ1"/>
<keyword evidence="2 5" id="KW-0863">Zinc-finger</keyword>
<evidence type="ECO:0000313" key="8">
    <source>
        <dbReference type="EMBL" id="CAH2269520.1"/>
    </source>
</evidence>
<dbReference type="GO" id="GO:0003677">
    <property type="term" value="F:DNA binding"/>
    <property type="evidence" value="ECO:0007669"/>
    <property type="project" value="UniProtKB-UniRule"/>
</dbReference>
<feature type="compositionally biased region" description="Basic and acidic residues" evidence="6">
    <location>
        <begin position="129"/>
        <end position="162"/>
    </location>
</feature>
<evidence type="ECO:0000256" key="3">
    <source>
        <dbReference type="ARBA" id="ARBA00022833"/>
    </source>
</evidence>
<evidence type="ECO:0000256" key="1">
    <source>
        <dbReference type="ARBA" id="ARBA00022723"/>
    </source>
</evidence>
<evidence type="ECO:0000256" key="6">
    <source>
        <dbReference type="SAM" id="MobiDB-lite"/>
    </source>
</evidence>
<dbReference type="InterPro" id="IPR006612">
    <property type="entry name" value="THAP_Znf"/>
</dbReference>
<dbReference type="Proteomes" id="UP000838756">
    <property type="component" value="Unassembled WGS sequence"/>
</dbReference>
<comment type="caution">
    <text evidence="8">The sequence shown here is derived from an EMBL/GenBank/DDBJ whole genome shotgun (WGS) entry which is preliminary data.</text>
</comment>
<sequence length="315" mass="36095">MANATKKLPGDSKKSIHTTKVTTTEPEDPVERMRYKYCVVPGCKNTTSTSPQKLFFSIPTGPLRTRWCEVMERCAPAHKPLSATSNRFCCEDHFDLERDMENYIQWKVMGTKKTKKLILKKGILPHKFPCREQDDDTTKEQVEKTSEAQSKGEQKLQETQEKPKKRKMMGEGEPQGSQKVTKASPVTEEEMILEQRKKLQKISHVSVTQDTEVTTPEEDVETYTFMIKVEAEDDTELNGGEILLEESIFMDPNTIIQDTDNLLDVKVKVEQLDEEFEPEVIKEDSQKYVIEDETNNTVVTQTHSIKIENLSEDLG</sequence>
<feature type="region of interest" description="Disordered" evidence="6">
    <location>
        <begin position="129"/>
        <end position="185"/>
    </location>
</feature>
<reference evidence="8" key="1">
    <citation type="submission" date="2022-03" db="EMBL/GenBank/DDBJ databases">
        <authorList>
            <person name="Lindestad O."/>
        </authorList>
    </citation>
    <scope>NUCLEOTIDE SEQUENCE</scope>
</reference>
<dbReference type="GO" id="GO:0008270">
    <property type="term" value="F:zinc ion binding"/>
    <property type="evidence" value="ECO:0007669"/>
    <property type="project" value="UniProtKB-KW"/>
</dbReference>
<dbReference type="OrthoDB" id="8123506at2759"/>
<dbReference type="SUPFAM" id="SSF57716">
    <property type="entry name" value="Glucocorticoid receptor-like (DNA-binding domain)"/>
    <property type="match status" value="1"/>
</dbReference>
<dbReference type="SMART" id="SM00980">
    <property type="entry name" value="THAP"/>
    <property type="match status" value="1"/>
</dbReference>
<evidence type="ECO:0000256" key="4">
    <source>
        <dbReference type="ARBA" id="ARBA00023125"/>
    </source>
</evidence>
<evidence type="ECO:0000256" key="5">
    <source>
        <dbReference type="PROSITE-ProRule" id="PRU00309"/>
    </source>
</evidence>
<name>A0A8S4SIJ1_9NEOP</name>
<keyword evidence="3" id="KW-0862">Zinc</keyword>
<keyword evidence="9" id="KW-1185">Reference proteome</keyword>
<evidence type="ECO:0000313" key="9">
    <source>
        <dbReference type="Proteomes" id="UP000838756"/>
    </source>
</evidence>
<gene>
    <name evidence="8" type="primary">jg19068</name>
    <name evidence="8" type="ORF">PAEG_LOCUS27731</name>
</gene>
<proteinExistence type="predicted"/>
<organism evidence="8 9">
    <name type="scientific">Pararge aegeria aegeria</name>
    <dbReference type="NCBI Taxonomy" id="348720"/>
    <lineage>
        <taxon>Eukaryota</taxon>
        <taxon>Metazoa</taxon>
        <taxon>Ecdysozoa</taxon>
        <taxon>Arthropoda</taxon>
        <taxon>Hexapoda</taxon>
        <taxon>Insecta</taxon>
        <taxon>Pterygota</taxon>
        <taxon>Neoptera</taxon>
        <taxon>Endopterygota</taxon>
        <taxon>Lepidoptera</taxon>
        <taxon>Glossata</taxon>
        <taxon>Ditrysia</taxon>
        <taxon>Papilionoidea</taxon>
        <taxon>Nymphalidae</taxon>
        <taxon>Satyrinae</taxon>
        <taxon>Satyrini</taxon>
        <taxon>Parargina</taxon>
        <taxon>Pararge</taxon>
    </lineage>
</organism>
<protein>
    <submittedName>
        <fullName evidence="8">Jg19068 protein</fullName>
    </submittedName>
</protein>
<dbReference type="Pfam" id="PF05485">
    <property type="entry name" value="THAP"/>
    <property type="match status" value="1"/>
</dbReference>
<evidence type="ECO:0000256" key="2">
    <source>
        <dbReference type="ARBA" id="ARBA00022771"/>
    </source>
</evidence>
<dbReference type="EMBL" id="CAKXAJ010026534">
    <property type="protein sequence ID" value="CAH2269520.1"/>
    <property type="molecule type" value="Genomic_DNA"/>
</dbReference>
<feature type="domain" description="THAP-type" evidence="7">
    <location>
        <begin position="33"/>
        <end position="128"/>
    </location>
</feature>
<keyword evidence="4 5" id="KW-0238">DNA-binding</keyword>